<reference evidence="8 10" key="2">
    <citation type="submission" date="2016-10" db="EMBL/GenBank/DDBJ databases">
        <authorList>
            <person name="Varghese N."/>
            <person name="Submissions S."/>
        </authorList>
    </citation>
    <scope>NUCLEOTIDE SEQUENCE [LARGE SCALE GENOMIC DNA]</scope>
    <source>
        <strain evidence="8 10">DSW-5</strain>
    </source>
</reference>
<evidence type="ECO:0000256" key="5">
    <source>
        <dbReference type="SAM" id="MobiDB-lite"/>
    </source>
</evidence>
<dbReference type="SUPFAM" id="SSF54534">
    <property type="entry name" value="FKBP-like"/>
    <property type="match status" value="1"/>
</dbReference>
<reference evidence="7 9" key="1">
    <citation type="submission" date="2015-07" db="EMBL/GenBank/DDBJ databases">
        <title>Genome of Polaribacter dokdonenesis DSW-5, isolated from seawater off Dokdo in Korea.</title>
        <authorList>
            <person name="Yoon K."/>
            <person name="Song J.Y."/>
            <person name="Kim J.F."/>
        </authorList>
    </citation>
    <scope>NUCLEOTIDE SEQUENCE [LARGE SCALE GENOMIC DNA]</scope>
    <source>
        <strain evidence="7 9">DSW-5</strain>
    </source>
</reference>
<keyword evidence="10" id="KW-1185">Reference proteome</keyword>
<comment type="catalytic activity">
    <reaction evidence="1 4">
        <text>[protein]-peptidylproline (omega=180) = [protein]-peptidylproline (omega=0)</text>
        <dbReference type="Rhea" id="RHEA:16237"/>
        <dbReference type="Rhea" id="RHEA-COMP:10747"/>
        <dbReference type="Rhea" id="RHEA-COMP:10748"/>
        <dbReference type="ChEBI" id="CHEBI:83833"/>
        <dbReference type="ChEBI" id="CHEBI:83834"/>
        <dbReference type="EC" id="5.2.1.8"/>
    </reaction>
</comment>
<dbReference type="RefSeq" id="WP_053974540.1">
    <property type="nucleotide sequence ID" value="NZ_FNUE01000002.1"/>
</dbReference>
<evidence type="ECO:0000313" key="7">
    <source>
        <dbReference type="EMBL" id="KOY52439.1"/>
    </source>
</evidence>
<gene>
    <name evidence="7" type="ORF">I602_1999</name>
    <name evidence="8" type="ORF">SAMN05444353_1771</name>
</gene>
<dbReference type="STRING" id="1300348.I602_1999"/>
<comment type="caution">
    <text evidence="7">The sequence shown here is derived from an EMBL/GenBank/DDBJ whole genome shotgun (WGS) entry which is preliminary data.</text>
</comment>
<dbReference type="EMBL" id="LGBR01000001">
    <property type="protein sequence ID" value="KOY52439.1"/>
    <property type="molecule type" value="Genomic_DNA"/>
</dbReference>
<dbReference type="InterPro" id="IPR046357">
    <property type="entry name" value="PPIase_dom_sf"/>
</dbReference>
<evidence type="ECO:0000256" key="1">
    <source>
        <dbReference type="ARBA" id="ARBA00000971"/>
    </source>
</evidence>
<dbReference type="InterPro" id="IPR001179">
    <property type="entry name" value="PPIase_FKBP_dom"/>
</dbReference>
<dbReference type="EC" id="5.2.1.8" evidence="2 4"/>
<dbReference type="AlphaFoldDB" id="A0A0M9CHT7"/>
<accession>A0A0M9CHT7</accession>
<dbReference type="PROSITE" id="PS51257">
    <property type="entry name" value="PROKAR_LIPOPROTEIN"/>
    <property type="match status" value="1"/>
</dbReference>
<feature type="region of interest" description="Disordered" evidence="5">
    <location>
        <begin position="229"/>
        <end position="305"/>
    </location>
</feature>
<feature type="compositionally biased region" description="Acidic residues" evidence="5">
    <location>
        <begin position="251"/>
        <end position="280"/>
    </location>
</feature>
<evidence type="ECO:0000256" key="3">
    <source>
        <dbReference type="ARBA" id="ARBA00023110"/>
    </source>
</evidence>
<dbReference type="PATRIC" id="fig|1300348.6.peg.2000"/>
<dbReference type="GO" id="GO:0003755">
    <property type="term" value="F:peptidyl-prolyl cis-trans isomerase activity"/>
    <property type="evidence" value="ECO:0007669"/>
    <property type="project" value="UniProtKB-KW"/>
</dbReference>
<protein>
    <recommendedName>
        <fullName evidence="2 4">peptidylprolyl isomerase</fullName>
        <ecNumber evidence="2 4">5.2.1.8</ecNumber>
    </recommendedName>
</protein>
<evidence type="ECO:0000259" key="6">
    <source>
        <dbReference type="PROSITE" id="PS50059"/>
    </source>
</evidence>
<keyword evidence="3 4" id="KW-0697">Rotamase</keyword>
<evidence type="ECO:0000313" key="9">
    <source>
        <dbReference type="Proteomes" id="UP000037716"/>
    </source>
</evidence>
<keyword evidence="4 7" id="KW-0413">Isomerase</keyword>
<dbReference type="Gene3D" id="3.10.50.40">
    <property type="match status" value="1"/>
</dbReference>
<evidence type="ECO:0000313" key="10">
    <source>
        <dbReference type="Proteomes" id="UP000183071"/>
    </source>
</evidence>
<evidence type="ECO:0000256" key="2">
    <source>
        <dbReference type="ARBA" id="ARBA00013194"/>
    </source>
</evidence>
<dbReference type="OrthoDB" id="1424215at2"/>
<dbReference type="EMBL" id="FNUE01000002">
    <property type="protein sequence ID" value="SEE45549.1"/>
    <property type="molecule type" value="Genomic_DNA"/>
</dbReference>
<name>A0A0M9CHT7_9FLAO</name>
<sequence length="305" mass="33396">MIKFRNIIVVLVLSILIYACGDDGFLVNPFADVNHIELAKTDNDSIVKFLQNHYYDKDLDSVKPLVDGETAMINDVSSLRTLEVTENTIDYKLYVYVARQGDSGADPDKGFPTGVDSVFVKYDGRTMGGTTFSENSFDSNTSGIWFTLISVIRGWSYGFTQVKGGELKKEANGDPFNGPVTYLNGAKGVLFIPSGLAYPSSNVNNQSNALVDTNLMFYFDLLTIVPDTDHDNDGVPSIDEDVDGDGIVTNDDTDEDGFPNYFDVDDDGDGVFTLDEDANGDGDPTNDFSDPNNPDLPDYLNPDIN</sequence>
<evidence type="ECO:0000256" key="4">
    <source>
        <dbReference type="PROSITE-ProRule" id="PRU00277"/>
    </source>
</evidence>
<dbReference type="Proteomes" id="UP000183071">
    <property type="component" value="Unassembled WGS sequence"/>
</dbReference>
<feature type="compositionally biased region" description="Low complexity" evidence="5">
    <location>
        <begin position="290"/>
        <end position="305"/>
    </location>
</feature>
<dbReference type="Proteomes" id="UP000037716">
    <property type="component" value="Unassembled WGS sequence"/>
</dbReference>
<feature type="domain" description="PPIase FKBP-type" evidence="6">
    <location>
        <begin position="115"/>
        <end position="225"/>
    </location>
</feature>
<dbReference type="PROSITE" id="PS50059">
    <property type="entry name" value="FKBP_PPIASE"/>
    <property type="match status" value="1"/>
</dbReference>
<proteinExistence type="predicted"/>
<evidence type="ECO:0000313" key="8">
    <source>
        <dbReference type="EMBL" id="SEE45549.1"/>
    </source>
</evidence>
<organism evidence="7 9">
    <name type="scientific">Polaribacter dokdonensis DSW-5</name>
    <dbReference type="NCBI Taxonomy" id="1300348"/>
    <lineage>
        <taxon>Bacteria</taxon>
        <taxon>Pseudomonadati</taxon>
        <taxon>Bacteroidota</taxon>
        <taxon>Flavobacteriia</taxon>
        <taxon>Flavobacteriales</taxon>
        <taxon>Flavobacteriaceae</taxon>
    </lineage>
</organism>